<evidence type="ECO:0000313" key="3">
    <source>
        <dbReference type="EMBL" id="TWB40567.1"/>
    </source>
</evidence>
<comment type="caution">
    <text evidence="3">The sequence shown here is derived from an EMBL/GenBank/DDBJ whole genome shotgun (WGS) entry which is preliminary data.</text>
</comment>
<feature type="chain" id="PRO_5021931797" evidence="2">
    <location>
        <begin position="50"/>
        <end position="265"/>
    </location>
</feature>
<dbReference type="AlphaFoldDB" id="A0A560H2M8"/>
<keyword evidence="2" id="KW-0732">Signal</keyword>
<protein>
    <submittedName>
        <fullName evidence="3">Uncharacterized protein</fullName>
    </submittedName>
</protein>
<dbReference type="EMBL" id="VITR01000009">
    <property type="protein sequence ID" value="TWB40567.1"/>
    <property type="molecule type" value="Genomic_DNA"/>
</dbReference>
<evidence type="ECO:0000313" key="4">
    <source>
        <dbReference type="Proteomes" id="UP000315751"/>
    </source>
</evidence>
<feature type="region of interest" description="Disordered" evidence="1">
    <location>
        <begin position="58"/>
        <end position="79"/>
    </location>
</feature>
<sequence>MGMCRAAATIMTDLPMKMEPRAMTRARLFAAPLLSLALAMTAIGAPAFAAENTPAKKAATSKKGKAAPEKAAKTSPKAAKVSGPCYSPAEFDAEQAIRFHTRLMVIGLTCQQLGGNYEGLYVRYKKFTLAHKTQIIAWEDALIARYRKTSKGNPNRALDTLRTHLANEMSQHIAAVSTDVYCAQHADSLAQAELMSDADVVKAVTNDAVIRVSELPRCDLPPPVMVAATASDRITGPTPAVAPAASAAVPTAVKDTAGAASGASH</sequence>
<gene>
    <name evidence="3" type="ORF">FBZ90_109170</name>
</gene>
<evidence type="ECO:0000256" key="1">
    <source>
        <dbReference type="SAM" id="MobiDB-lite"/>
    </source>
</evidence>
<keyword evidence="4" id="KW-1185">Reference proteome</keyword>
<proteinExistence type="predicted"/>
<reference evidence="3 4" key="1">
    <citation type="submission" date="2019-06" db="EMBL/GenBank/DDBJ databases">
        <title>Genomic Encyclopedia of Type Strains, Phase IV (KMG-V): Genome sequencing to study the core and pangenomes of soil and plant-associated prokaryotes.</title>
        <authorList>
            <person name="Whitman W."/>
        </authorList>
    </citation>
    <scope>NUCLEOTIDE SEQUENCE [LARGE SCALE GENOMIC DNA]</scope>
    <source>
        <strain evidence="3 4">BR 11622</strain>
    </source>
</reference>
<name>A0A560H2M8_9PROT</name>
<organism evidence="3 4">
    <name type="scientific">Nitrospirillum amazonense</name>
    <dbReference type="NCBI Taxonomy" id="28077"/>
    <lineage>
        <taxon>Bacteria</taxon>
        <taxon>Pseudomonadati</taxon>
        <taxon>Pseudomonadota</taxon>
        <taxon>Alphaproteobacteria</taxon>
        <taxon>Rhodospirillales</taxon>
        <taxon>Azospirillaceae</taxon>
        <taxon>Nitrospirillum</taxon>
    </lineage>
</organism>
<feature type="signal peptide" evidence="2">
    <location>
        <begin position="1"/>
        <end position="49"/>
    </location>
</feature>
<accession>A0A560H2M8</accession>
<dbReference type="Proteomes" id="UP000315751">
    <property type="component" value="Unassembled WGS sequence"/>
</dbReference>
<evidence type="ECO:0000256" key="2">
    <source>
        <dbReference type="SAM" id="SignalP"/>
    </source>
</evidence>